<dbReference type="Gene3D" id="2.40.10.10">
    <property type="entry name" value="Trypsin-like serine proteases"/>
    <property type="match status" value="2"/>
</dbReference>
<dbReference type="Pfam" id="PF00089">
    <property type="entry name" value="Trypsin"/>
    <property type="match status" value="1"/>
</dbReference>
<dbReference type="AlphaFoldDB" id="A0A8K0GJJ0"/>
<evidence type="ECO:0000256" key="3">
    <source>
        <dbReference type="SAM" id="SignalP"/>
    </source>
</evidence>
<protein>
    <recommendedName>
        <fullName evidence="4">Peptidase S1 domain-containing protein</fullName>
    </recommendedName>
</protein>
<dbReference type="GO" id="GO:0004252">
    <property type="term" value="F:serine-type endopeptidase activity"/>
    <property type="evidence" value="ECO:0007669"/>
    <property type="project" value="InterPro"/>
</dbReference>
<dbReference type="GO" id="GO:0006508">
    <property type="term" value="P:proteolysis"/>
    <property type="evidence" value="ECO:0007669"/>
    <property type="project" value="InterPro"/>
</dbReference>
<accession>A0A8K0GJJ0</accession>
<dbReference type="InterPro" id="IPR001254">
    <property type="entry name" value="Trypsin_dom"/>
</dbReference>
<proteinExistence type="inferred from homology"/>
<evidence type="ECO:0000259" key="4">
    <source>
        <dbReference type="PROSITE" id="PS50240"/>
    </source>
</evidence>
<organism evidence="5 6">
    <name type="scientific">Ignelater luminosus</name>
    <name type="common">Cucubano</name>
    <name type="synonym">Pyrophorus luminosus</name>
    <dbReference type="NCBI Taxonomy" id="2038154"/>
    <lineage>
        <taxon>Eukaryota</taxon>
        <taxon>Metazoa</taxon>
        <taxon>Ecdysozoa</taxon>
        <taxon>Arthropoda</taxon>
        <taxon>Hexapoda</taxon>
        <taxon>Insecta</taxon>
        <taxon>Pterygota</taxon>
        <taxon>Neoptera</taxon>
        <taxon>Endopterygota</taxon>
        <taxon>Coleoptera</taxon>
        <taxon>Polyphaga</taxon>
        <taxon>Elateriformia</taxon>
        <taxon>Elateroidea</taxon>
        <taxon>Elateridae</taxon>
        <taxon>Agrypninae</taxon>
        <taxon>Pyrophorini</taxon>
        <taxon>Ignelater</taxon>
    </lineage>
</organism>
<dbReference type="SMART" id="SM00020">
    <property type="entry name" value="Tryp_SPc"/>
    <property type="match status" value="1"/>
</dbReference>
<dbReference type="OrthoDB" id="10323763at2759"/>
<keyword evidence="6" id="KW-1185">Reference proteome</keyword>
<dbReference type="InterPro" id="IPR051487">
    <property type="entry name" value="Ser/Thr_Proteases_Immune/Dev"/>
</dbReference>
<evidence type="ECO:0000313" key="5">
    <source>
        <dbReference type="EMBL" id="KAF2901681.1"/>
    </source>
</evidence>
<dbReference type="EMBL" id="VTPC01001511">
    <property type="protein sequence ID" value="KAF2901681.1"/>
    <property type="molecule type" value="Genomic_DNA"/>
</dbReference>
<name>A0A8K0GJJ0_IGNLU</name>
<feature type="signal peptide" evidence="3">
    <location>
        <begin position="1"/>
        <end position="18"/>
    </location>
</feature>
<dbReference type="SUPFAM" id="SSF50494">
    <property type="entry name" value="Trypsin-like serine proteases"/>
    <property type="match status" value="1"/>
</dbReference>
<dbReference type="InterPro" id="IPR009003">
    <property type="entry name" value="Peptidase_S1_PA"/>
</dbReference>
<keyword evidence="3" id="KW-0732">Signal</keyword>
<comment type="caution">
    <text evidence="5">The sequence shown here is derived from an EMBL/GenBank/DDBJ whole genome shotgun (WGS) entry which is preliminary data.</text>
</comment>
<dbReference type="InterPro" id="IPR043504">
    <property type="entry name" value="Peptidase_S1_PA_chymotrypsin"/>
</dbReference>
<feature type="domain" description="Peptidase S1" evidence="4">
    <location>
        <begin position="82"/>
        <end position="327"/>
    </location>
</feature>
<sequence length="332" mass="37333">MKYLWCFVILTYSSLVLSNNNKGKKTTSSSQPEPNIIEIDLAAQNTLKEVAISSSDNPTSSRISDAIPSKKFCGLQHTDDRIYTETDTALDEFPWLVDIVHQDNISICPGVLISNQFVLTGYGCGLFSYKVRLGLYHTKQDITCVVESNIEECSDPVVEVNVEKEMYTNAKGEIALLKLVEGISYSEYIRPVCLPTEESIRPTYGSEVVASGWGKNVEDAKGSSKKRLLFKLQTPQECKTLDRSTQIISNSDEFCFISEEDRNDIGCIDDYGGPIMYTHRHQWYVEGILVGPYNRNMTYGYCSESVKPIYGKKITTEILNWIIRTVSSQSLV</sequence>
<feature type="chain" id="PRO_5035432876" description="Peptidase S1 domain-containing protein" evidence="3">
    <location>
        <begin position="19"/>
        <end position="332"/>
    </location>
</feature>
<evidence type="ECO:0000313" key="6">
    <source>
        <dbReference type="Proteomes" id="UP000801492"/>
    </source>
</evidence>
<comment type="similarity">
    <text evidence="2">Belongs to the peptidase S1 family. CLIP subfamily.</text>
</comment>
<keyword evidence="1" id="KW-1015">Disulfide bond</keyword>
<evidence type="ECO:0000256" key="2">
    <source>
        <dbReference type="ARBA" id="ARBA00024195"/>
    </source>
</evidence>
<dbReference type="Proteomes" id="UP000801492">
    <property type="component" value="Unassembled WGS sequence"/>
</dbReference>
<evidence type="ECO:0000256" key="1">
    <source>
        <dbReference type="ARBA" id="ARBA00023157"/>
    </source>
</evidence>
<dbReference type="PANTHER" id="PTHR24256">
    <property type="entry name" value="TRYPTASE-RELATED"/>
    <property type="match status" value="1"/>
</dbReference>
<gene>
    <name evidence="5" type="ORF">ILUMI_04494</name>
</gene>
<dbReference type="PROSITE" id="PS50240">
    <property type="entry name" value="TRYPSIN_DOM"/>
    <property type="match status" value="1"/>
</dbReference>
<reference evidence="5" key="1">
    <citation type="submission" date="2019-08" db="EMBL/GenBank/DDBJ databases">
        <title>The genome of the North American firefly Photinus pyralis.</title>
        <authorList>
            <consortium name="Photinus pyralis genome working group"/>
            <person name="Fallon T.R."/>
            <person name="Sander Lower S.E."/>
            <person name="Weng J.-K."/>
        </authorList>
    </citation>
    <scope>NUCLEOTIDE SEQUENCE</scope>
    <source>
        <strain evidence="5">TRF0915ILg1</strain>
        <tissue evidence="5">Whole body</tissue>
    </source>
</reference>